<dbReference type="EMBL" id="JBCGDC010000360">
    <property type="protein sequence ID" value="MFB6398682.1"/>
    <property type="molecule type" value="Genomic_DNA"/>
</dbReference>
<organism evidence="2 3">
    <name type="scientific">Polymorphospora lycopeni</name>
    <dbReference type="NCBI Taxonomy" id="3140240"/>
    <lineage>
        <taxon>Bacteria</taxon>
        <taxon>Bacillati</taxon>
        <taxon>Actinomycetota</taxon>
        <taxon>Actinomycetes</taxon>
        <taxon>Micromonosporales</taxon>
        <taxon>Micromonosporaceae</taxon>
        <taxon>Polymorphospora</taxon>
    </lineage>
</organism>
<gene>
    <name evidence="2" type="ORF">AAFH96_37360</name>
</gene>
<dbReference type="Gene3D" id="2.60.40.1120">
    <property type="entry name" value="Carboxypeptidase-like, regulatory domain"/>
    <property type="match status" value="1"/>
</dbReference>
<evidence type="ECO:0000313" key="2">
    <source>
        <dbReference type="EMBL" id="MFB6398682.1"/>
    </source>
</evidence>
<dbReference type="Pfam" id="PF13620">
    <property type="entry name" value="CarboxypepD_reg"/>
    <property type="match status" value="1"/>
</dbReference>
<proteinExistence type="predicted"/>
<feature type="region of interest" description="Disordered" evidence="1">
    <location>
        <begin position="149"/>
        <end position="197"/>
    </location>
</feature>
<reference evidence="2 3" key="1">
    <citation type="submission" date="2024-04" db="EMBL/GenBank/DDBJ databases">
        <title>Polymorphospora sp. isolated from Baiyangdian Lake in Xiong'an New Area.</title>
        <authorList>
            <person name="Zhang X."/>
            <person name="Liu J."/>
        </authorList>
    </citation>
    <scope>NUCLEOTIDE SEQUENCE [LARGE SCALE GENOMIC DNA]</scope>
    <source>
        <strain evidence="2 3">2-325</strain>
    </source>
</reference>
<feature type="non-terminal residue" evidence="2">
    <location>
        <position position="197"/>
    </location>
</feature>
<protein>
    <submittedName>
        <fullName evidence="2">Carboxypeptidase-like regulatory domain-containing protein</fullName>
    </submittedName>
</protein>
<feature type="compositionally biased region" description="Low complexity" evidence="1">
    <location>
        <begin position="72"/>
        <end position="83"/>
    </location>
</feature>
<keyword evidence="3" id="KW-1185">Reference proteome</keyword>
<feature type="region of interest" description="Disordered" evidence="1">
    <location>
        <begin position="53"/>
        <end position="83"/>
    </location>
</feature>
<dbReference type="Proteomes" id="UP001582793">
    <property type="component" value="Unassembled WGS sequence"/>
</dbReference>
<feature type="compositionally biased region" description="Pro residues" evidence="1">
    <location>
        <begin position="157"/>
        <end position="173"/>
    </location>
</feature>
<sequence>MSGEIVFNYESLAPSKTRERGDSATVGIENHAGTQAVQHSFNEPALADNTAIIFTPSSGGQGPTNQPPVDPTPATTGTVSGVVTSGGTPVAGAAVTLNPGGRAATTTATGSYTIGSVPPGTYTVAAAADGGRTASATVTVAAAGAHTTNLALTAPTTAPPTSEPPPATTPPPASGGGSYTRSTESRPYTPVSGGTPI</sequence>
<accession>A0ABV5D341</accession>
<dbReference type="InterPro" id="IPR013784">
    <property type="entry name" value="Carb-bd-like_fold"/>
</dbReference>
<evidence type="ECO:0000256" key="1">
    <source>
        <dbReference type="SAM" id="MobiDB-lite"/>
    </source>
</evidence>
<dbReference type="SUPFAM" id="SSF49452">
    <property type="entry name" value="Starch-binding domain-like"/>
    <property type="match status" value="1"/>
</dbReference>
<name>A0ABV5D341_9ACTN</name>
<evidence type="ECO:0000313" key="3">
    <source>
        <dbReference type="Proteomes" id="UP001582793"/>
    </source>
</evidence>
<comment type="caution">
    <text evidence="2">The sequence shown here is derived from an EMBL/GenBank/DDBJ whole genome shotgun (WGS) entry which is preliminary data.</text>
</comment>
<dbReference type="RefSeq" id="WP_375737389.1">
    <property type="nucleotide sequence ID" value="NZ_JBCGDC010000360.1"/>
</dbReference>